<organism evidence="1 2">
    <name type="scientific">Oidiodendron maius (strain Zn)</name>
    <dbReference type="NCBI Taxonomy" id="913774"/>
    <lineage>
        <taxon>Eukaryota</taxon>
        <taxon>Fungi</taxon>
        <taxon>Dikarya</taxon>
        <taxon>Ascomycota</taxon>
        <taxon>Pezizomycotina</taxon>
        <taxon>Leotiomycetes</taxon>
        <taxon>Leotiomycetes incertae sedis</taxon>
        <taxon>Myxotrichaceae</taxon>
        <taxon>Oidiodendron</taxon>
    </lineage>
</organism>
<protein>
    <submittedName>
        <fullName evidence="1">Uncharacterized protein</fullName>
    </submittedName>
</protein>
<accession>A0A0C3HBU1</accession>
<dbReference type="EMBL" id="KN832871">
    <property type="protein sequence ID" value="KIN05761.1"/>
    <property type="molecule type" value="Genomic_DNA"/>
</dbReference>
<proteinExistence type="predicted"/>
<dbReference type="HOGENOM" id="CLU_2210751_0_0_1"/>
<gene>
    <name evidence="1" type="ORF">OIDMADRAFT_16984</name>
</gene>
<reference evidence="1 2" key="1">
    <citation type="submission" date="2014-04" db="EMBL/GenBank/DDBJ databases">
        <authorList>
            <consortium name="DOE Joint Genome Institute"/>
            <person name="Kuo A."/>
            <person name="Martino E."/>
            <person name="Perotto S."/>
            <person name="Kohler A."/>
            <person name="Nagy L.G."/>
            <person name="Floudas D."/>
            <person name="Copeland A."/>
            <person name="Barry K.W."/>
            <person name="Cichocki N."/>
            <person name="Veneault-Fourrey C."/>
            <person name="LaButti K."/>
            <person name="Lindquist E.A."/>
            <person name="Lipzen A."/>
            <person name="Lundell T."/>
            <person name="Morin E."/>
            <person name="Murat C."/>
            <person name="Sun H."/>
            <person name="Tunlid A."/>
            <person name="Henrissat B."/>
            <person name="Grigoriev I.V."/>
            <person name="Hibbett D.S."/>
            <person name="Martin F."/>
            <person name="Nordberg H.P."/>
            <person name="Cantor M.N."/>
            <person name="Hua S.X."/>
        </authorList>
    </citation>
    <scope>NUCLEOTIDE SEQUENCE [LARGE SCALE GENOMIC DNA]</scope>
    <source>
        <strain evidence="1 2">Zn</strain>
    </source>
</reference>
<dbReference type="InParanoid" id="A0A0C3HBU1"/>
<evidence type="ECO:0000313" key="2">
    <source>
        <dbReference type="Proteomes" id="UP000054321"/>
    </source>
</evidence>
<evidence type="ECO:0000313" key="1">
    <source>
        <dbReference type="EMBL" id="KIN05761.1"/>
    </source>
</evidence>
<dbReference type="AlphaFoldDB" id="A0A0C3HBU1"/>
<name>A0A0C3HBU1_OIDMZ</name>
<reference evidence="2" key="2">
    <citation type="submission" date="2015-01" db="EMBL/GenBank/DDBJ databases">
        <title>Evolutionary Origins and Diversification of the Mycorrhizal Mutualists.</title>
        <authorList>
            <consortium name="DOE Joint Genome Institute"/>
            <consortium name="Mycorrhizal Genomics Consortium"/>
            <person name="Kohler A."/>
            <person name="Kuo A."/>
            <person name="Nagy L.G."/>
            <person name="Floudas D."/>
            <person name="Copeland A."/>
            <person name="Barry K.W."/>
            <person name="Cichocki N."/>
            <person name="Veneault-Fourrey C."/>
            <person name="LaButti K."/>
            <person name="Lindquist E.A."/>
            <person name="Lipzen A."/>
            <person name="Lundell T."/>
            <person name="Morin E."/>
            <person name="Murat C."/>
            <person name="Riley R."/>
            <person name="Ohm R."/>
            <person name="Sun H."/>
            <person name="Tunlid A."/>
            <person name="Henrissat B."/>
            <person name="Grigoriev I.V."/>
            <person name="Hibbett D.S."/>
            <person name="Martin F."/>
        </authorList>
    </citation>
    <scope>NUCLEOTIDE SEQUENCE [LARGE SCALE GENOMIC DNA]</scope>
    <source>
        <strain evidence="2">Zn</strain>
    </source>
</reference>
<keyword evidence="2" id="KW-1185">Reference proteome</keyword>
<dbReference type="Proteomes" id="UP000054321">
    <property type="component" value="Unassembled WGS sequence"/>
</dbReference>
<sequence>MSRSFARRYTHLIPQFPSYRQPNLPHGFYTTHLFSTSTPVSILLPAQFYAGAFKSQTPPMHANLERRAAKRAAVKNAPFVNGHENSYRRDPRLYAWVLFSKNQNDSC</sequence>